<dbReference type="GO" id="GO:0043531">
    <property type="term" value="F:ADP binding"/>
    <property type="evidence" value="ECO:0007669"/>
    <property type="project" value="InterPro"/>
</dbReference>
<feature type="compositionally biased region" description="Polar residues" evidence="2">
    <location>
        <begin position="605"/>
        <end position="615"/>
    </location>
</feature>
<evidence type="ECO:0000259" key="3">
    <source>
        <dbReference type="Pfam" id="PF00931"/>
    </source>
</evidence>
<dbReference type="Pfam" id="PF00931">
    <property type="entry name" value="NB-ARC"/>
    <property type="match status" value="1"/>
</dbReference>
<keyword evidence="5" id="KW-1185">Reference proteome</keyword>
<gene>
    <name evidence="4" type="ORF">BP6252_05025</name>
</gene>
<dbReference type="PANTHER" id="PTHR35205">
    <property type="entry name" value="NB-ARC AND TPR DOMAIN PROTEIN"/>
    <property type="match status" value="1"/>
</dbReference>
<name>A0A3D8RSB1_9HELO</name>
<dbReference type="PRINTS" id="PR00364">
    <property type="entry name" value="DISEASERSIST"/>
</dbReference>
<dbReference type="SMART" id="SM00028">
    <property type="entry name" value="TPR"/>
    <property type="match status" value="5"/>
</dbReference>
<dbReference type="InterPro" id="IPR011990">
    <property type="entry name" value="TPR-like_helical_dom_sf"/>
</dbReference>
<dbReference type="EMBL" id="PDLM01000005">
    <property type="protein sequence ID" value="RDW76972.1"/>
    <property type="molecule type" value="Genomic_DNA"/>
</dbReference>
<feature type="region of interest" description="Disordered" evidence="2">
    <location>
        <begin position="579"/>
        <end position="619"/>
    </location>
</feature>
<organism evidence="4 5">
    <name type="scientific">Coleophoma cylindrospora</name>
    <dbReference type="NCBI Taxonomy" id="1849047"/>
    <lineage>
        <taxon>Eukaryota</taxon>
        <taxon>Fungi</taxon>
        <taxon>Dikarya</taxon>
        <taxon>Ascomycota</taxon>
        <taxon>Pezizomycotina</taxon>
        <taxon>Leotiomycetes</taxon>
        <taxon>Helotiales</taxon>
        <taxon>Dermateaceae</taxon>
        <taxon>Coleophoma</taxon>
    </lineage>
</organism>
<feature type="domain" description="NB-ARC" evidence="3">
    <location>
        <begin position="269"/>
        <end position="419"/>
    </location>
</feature>
<proteinExistence type="predicted"/>
<accession>A0A3D8RSB1</accession>
<keyword evidence="1" id="KW-0802">TPR repeat</keyword>
<dbReference type="SUPFAM" id="SSF52540">
    <property type="entry name" value="P-loop containing nucleoside triphosphate hydrolases"/>
    <property type="match status" value="1"/>
</dbReference>
<dbReference type="STRING" id="1849047.A0A3D8RSB1"/>
<feature type="repeat" description="TPR" evidence="1">
    <location>
        <begin position="920"/>
        <end position="953"/>
    </location>
</feature>
<dbReference type="OrthoDB" id="6161812at2759"/>
<dbReference type="Gene3D" id="3.40.50.300">
    <property type="entry name" value="P-loop containing nucleotide triphosphate hydrolases"/>
    <property type="match status" value="1"/>
</dbReference>
<dbReference type="AlphaFoldDB" id="A0A3D8RSB1"/>
<dbReference type="Gene3D" id="1.25.40.10">
    <property type="entry name" value="Tetratricopeptide repeat domain"/>
    <property type="match status" value="2"/>
</dbReference>
<reference evidence="4 5" key="1">
    <citation type="journal article" date="2018" name="IMA Fungus">
        <title>IMA Genome-F 9: Draft genome sequence of Annulohypoxylon stygium, Aspergillus mulundensis, Berkeleyomyces basicola (syn. Thielaviopsis basicola), Ceratocystis smalleyi, two Cercospora beticola strains, Coleophoma cylindrospora, Fusarium fracticaudum, Phialophora cf. hyalina, and Morchella septimelata.</title>
        <authorList>
            <person name="Wingfield B.D."/>
            <person name="Bills G.F."/>
            <person name="Dong Y."/>
            <person name="Huang W."/>
            <person name="Nel W.J."/>
            <person name="Swalarsk-Parry B.S."/>
            <person name="Vaghefi N."/>
            <person name="Wilken P.M."/>
            <person name="An Z."/>
            <person name="de Beer Z.W."/>
            <person name="De Vos L."/>
            <person name="Chen L."/>
            <person name="Duong T.A."/>
            <person name="Gao Y."/>
            <person name="Hammerbacher A."/>
            <person name="Kikkert J.R."/>
            <person name="Li Y."/>
            <person name="Li H."/>
            <person name="Li K."/>
            <person name="Li Q."/>
            <person name="Liu X."/>
            <person name="Ma X."/>
            <person name="Naidoo K."/>
            <person name="Pethybridge S.J."/>
            <person name="Sun J."/>
            <person name="Steenkamp E.T."/>
            <person name="van der Nest M.A."/>
            <person name="van Wyk S."/>
            <person name="Wingfield M.J."/>
            <person name="Xiong C."/>
            <person name="Yue Q."/>
            <person name="Zhang X."/>
        </authorList>
    </citation>
    <scope>NUCLEOTIDE SEQUENCE [LARGE SCALE GENOMIC DNA]</scope>
    <source>
        <strain evidence="4 5">BP6252</strain>
    </source>
</reference>
<dbReference type="PROSITE" id="PS50005">
    <property type="entry name" value="TPR"/>
    <property type="match status" value="1"/>
</dbReference>
<dbReference type="InterPro" id="IPR019734">
    <property type="entry name" value="TPR_rpt"/>
</dbReference>
<sequence length="1016" mass="115315">MTSATSPKELSLPLRPAALSDCKCPSSSSSEIEVFLKFWTCGLASRKKTIDDNSKSSYEAAIGAHTFETLREQCQKLPESWRSHSQNDIVLILDALEQTALLFSQSHCDTLENWTLFSQTLDEVRQNLQKLDSGVRGLGVEVIEPNITLLSETIIKVFLAILDIWINTFLLVKSRHINMAAEENKTTRENYMKSINKRVLHFCDIAPTRIQMKQQESFVTSPTIEDGISFPLKVLRYPAYNSFFGRKELLAKIDYELRPEPIFQRDDVVKSVLLHGTGGVGKTQIALAYAHRNPAGFDAIFWIRSDIDANIQADLASIALDLNLEGAKRDGDAKGDENLLYFKRWLGKQAAMKHGKRWLIIFDNCDKIEDIYPKYIPKTKGSVLITSRFQSVKLPDSVILPVQPFDKDEGLRLMKKLLYSEEEKQLSKSEERSLLNLLQKVDGLPLGIKVIVALMLPRIDRNSKNPIAIFRKNFEQHSRALLTRVERTTDYDRDDHRKVGQVHVLDNVWQMSFTSLDPNAISMLGMLSFMAPQDISISWFNLIHKEIPPSHSVLSICTKPDDLDWAIVDLNSAALITKQNQDPDLDGDESNLNPESGLEVDTGDESANGSDSETNFSREADDRFSTTKISIHRLIQEAFIYSRPQQECQKIFDAAIHVISKAFPKQIDGETLEGETETCSRLIPHVMSLASRYNELESHGTSPLVATTELGNLLKSCLWYVYEKGERETSLVLLKLAYKVYQDQESEVYADFQFKAGSIHLDHNDLGRCRDAWEKARDIYRRLIASGNESAKESLTWVHHALGNLESADGNVDEALRLYSIADEERKQERSVQSWREGLTSMTSGRAYYLKGEYKTATKRFANAEEIFRREYANSTWMAYLKYAYGNVELAQGNLEEAKKNYSLSRECWIKSAPTHLGLSACYYKLGCIEFEQQNHKSALDHFRKALKIAKFQAVGDQARILRKQSKVHADGGSVGQAEIFRKEAEETRLKISGQGGCKLEDTDKAWDSLVCIFWR</sequence>
<dbReference type="InterPro" id="IPR002182">
    <property type="entry name" value="NB-ARC"/>
</dbReference>
<protein>
    <recommendedName>
        <fullName evidence="3">NB-ARC domain-containing protein</fullName>
    </recommendedName>
</protein>
<evidence type="ECO:0000313" key="4">
    <source>
        <dbReference type="EMBL" id="RDW76972.1"/>
    </source>
</evidence>
<dbReference type="PANTHER" id="PTHR35205:SF1">
    <property type="entry name" value="ZU5 DOMAIN-CONTAINING PROTEIN"/>
    <property type="match status" value="1"/>
</dbReference>
<comment type="caution">
    <text evidence="4">The sequence shown here is derived from an EMBL/GenBank/DDBJ whole genome shotgun (WGS) entry which is preliminary data.</text>
</comment>
<dbReference type="Pfam" id="PF13424">
    <property type="entry name" value="TPR_12"/>
    <property type="match status" value="1"/>
</dbReference>
<evidence type="ECO:0000256" key="1">
    <source>
        <dbReference type="PROSITE-ProRule" id="PRU00339"/>
    </source>
</evidence>
<evidence type="ECO:0000256" key="2">
    <source>
        <dbReference type="SAM" id="MobiDB-lite"/>
    </source>
</evidence>
<dbReference type="Proteomes" id="UP000256645">
    <property type="component" value="Unassembled WGS sequence"/>
</dbReference>
<dbReference type="SUPFAM" id="SSF48452">
    <property type="entry name" value="TPR-like"/>
    <property type="match status" value="1"/>
</dbReference>
<evidence type="ECO:0000313" key="5">
    <source>
        <dbReference type="Proteomes" id="UP000256645"/>
    </source>
</evidence>
<dbReference type="InterPro" id="IPR027417">
    <property type="entry name" value="P-loop_NTPase"/>
</dbReference>